<dbReference type="Proteomes" id="UP001147782">
    <property type="component" value="Unassembled WGS sequence"/>
</dbReference>
<evidence type="ECO:0000256" key="4">
    <source>
        <dbReference type="ARBA" id="ARBA00022801"/>
    </source>
</evidence>
<dbReference type="PRINTS" id="PR00131">
    <property type="entry name" value="GLHYDRLASE1"/>
</dbReference>
<dbReference type="Gene3D" id="1.10.10.2120">
    <property type="match status" value="1"/>
</dbReference>
<evidence type="ECO:0000256" key="5">
    <source>
        <dbReference type="ARBA" id="ARBA00023295"/>
    </source>
</evidence>
<dbReference type="EC" id="3.2.1.21" evidence="3"/>
<protein>
    <recommendedName>
        <fullName evidence="3">beta-glucosidase</fullName>
        <ecNumber evidence="3">3.2.1.21</ecNumber>
    </recommendedName>
</protein>
<dbReference type="EMBL" id="JAPZBS010000001">
    <property type="protein sequence ID" value="KAJ5390217.1"/>
    <property type="molecule type" value="Genomic_DNA"/>
</dbReference>
<accession>A0A9X0B6X8</accession>
<dbReference type="InterPro" id="IPR001360">
    <property type="entry name" value="Glyco_hydro_1"/>
</dbReference>
<dbReference type="AlphaFoldDB" id="A0A9X0B6X8"/>
<organism evidence="9 10">
    <name type="scientific">Penicillium cataractarum</name>
    <dbReference type="NCBI Taxonomy" id="2100454"/>
    <lineage>
        <taxon>Eukaryota</taxon>
        <taxon>Fungi</taxon>
        <taxon>Dikarya</taxon>
        <taxon>Ascomycota</taxon>
        <taxon>Pezizomycotina</taxon>
        <taxon>Eurotiomycetes</taxon>
        <taxon>Eurotiomycetidae</taxon>
        <taxon>Eurotiales</taxon>
        <taxon>Aspergillaceae</taxon>
        <taxon>Penicillium</taxon>
    </lineage>
</organism>
<dbReference type="RefSeq" id="XP_056560945.1">
    <property type="nucleotide sequence ID" value="XM_056694216.1"/>
</dbReference>
<evidence type="ECO:0000256" key="6">
    <source>
        <dbReference type="ARBA" id="ARBA00056775"/>
    </source>
</evidence>
<proteinExistence type="inferred from homology"/>
<gene>
    <name evidence="9" type="ORF">N7496_001285</name>
</gene>
<comment type="similarity">
    <text evidence="2">Belongs to the glycosyl hydrolase 1 family.</text>
</comment>
<dbReference type="FunFam" id="3.20.20.80:FF:000011">
    <property type="entry name" value="Cytosolic beta-glucosidase"/>
    <property type="match status" value="1"/>
</dbReference>
<comment type="function">
    <text evidence="6">Plays an important role in cellulose degradation. Shows hydrolytic activity against several glycosidic compounds.</text>
</comment>
<dbReference type="SUPFAM" id="SSF51445">
    <property type="entry name" value="(Trans)glycosidases"/>
    <property type="match status" value="1"/>
</dbReference>
<evidence type="ECO:0000313" key="10">
    <source>
        <dbReference type="Proteomes" id="UP001147782"/>
    </source>
</evidence>
<keyword evidence="5" id="KW-0326">Glycosidase</keyword>
<comment type="catalytic activity">
    <reaction evidence="1">
        <text>Hydrolysis of terminal, non-reducing beta-D-glucosyl residues with release of beta-D-glucose.</text>
        <dbReference type="EC" id="3.2.1.21"/>
    </reaction>
</comment>
<feature type="compositionally biased region" description="Basic and acidic residues" evidence="7">
    <location>
        <begin position="334"/>
        <end position="356"/>
    </location>
</feature>
<dbReference type="GO" id="GO:0030245">
    <property type="term" value="P:cellulose catabolic process"/>
    <property type="evidence" value="ECO:0007669"/>
    <property type="project" value="UniProtKB-ARBA"/>
</dbReference>
<dbReference type="Pfam" id="PF03417">
    <property type="entry name" value="AAT"/>
    <property type="match status" value="1"/>
</dbReference>
<reference evidence="9" key="2">
    <citation type="journal article" date="2023" name="IMA Fungus">
        <title>Comparative genomic study of the Penicillium genus elucidates a diverse pangenome and 15 lateral gene transfer events.</title>
        <authorList>
            <person name="Petersen C."/>
            <person name="Sorensen T."/>
            <person name="Nielsen M.R."/>
            <person name="Sondergaard T.E."/>
            <person name="Sorensen J.L."/>
            <person name="Fitzpatrick D.A."/>
            <person name="Frisvad J.C."/>
            <person name="Nielsen K.L."/>
        </authorList>
    </citation>
    <scope>NUCLEOTIDE SEQUENCE</scope>
    <source>
        <strain evidence="9">IBT 29864</strain>
    </source>
</reference>
<evidence type="ECO:0000313" key="9">
    <source>
        <dbReference type="EMBL" id="KAJ5390217.1"/>
    </source>
</evidence>
<reference evidence="9" key="1">
    <citation type="submission" date="2022-11" db="EMBL/GenBank/DDBJ databases">
        <authorList>
            <person name="Petersen C."/>
        </authorList>
    </citation>
    <scope>NUCLEOTIDE SEQUENCE</scope>
    <source>
        <strain evidence="9">IBT 29864</strain>
    </source>
</reference>
<evidence type="ECO:0000259" key="8">
    <source>
        <dbReference type="Pfam" id="PF03417"/>
    </source>
</evidence>
<name>A0A9X0B6X8_9EURO</name>
<dbReference type="InterPro" id="IPR047794">
    <property type="entry name" value="C45_proenzyme-like"/>
</dbReference>
<evidence type="ECO:0000256" key="2">
    <source>
        <dbReference type="ARBA" id="ARBA00010838"/>
    </source>
</evidence>
<sequence>MDLKSVEDLKDVLRPDFFHGYATAAAQIEGAWDKDGKGVSIWDTFGHTPGKVSDGSTADDAVRAYDFYREDVALMKSYGVNAYRFSLSWSRIIPLGSRDDPVNEQGIQYYSDLIDELIRNGITPFVTLFHWDTPQALEDRYGGMLNQEAYTPDFVRYARVCFERLGDRVKHWITYNEPGVYTLAGYAAGVHAPARSSFRDRNAEGDSSTEPFTVAHTELVSHGHVSRMYREEFQPHQKGTIGITLHGNWSEPWDEEDPLDQAAAERAREFEISWFADPLYKTGDYPASMRAQLGDRLPRFTAEESKLVLGSSEFYGMNSYTTFFVKHKTTPADINDHKGNVESHDENKHGVSRGEESDTPWLRAAPDGFRKLLNWIYKRYQMPIYVTENGTTAKGEVAPTPEVLNDTFRIKFFEGYVGNALARAVKEDGVDIRSYFAWTFTDNWEWAAGYSDRFGCTFIDYESSEKKRYPKQSAYYLDKRHRGLVQIGVEHGQSLKDQIRSQMRIYESMFEYTSKLSWQEVREVAKEFVPTLQSLTPHIFAEMEGIAEGAEVDILDIVALNCRSEIALGKFSDGCTTLCWKKNDDVRVLSQNWDWTATVKKNLAMVSIEQLGKPTIYMVTEAGIVGKIGFNSAAVGTCLNAIRAKPMISSKLPIHVALRLCLESTSVTEAVETLEKLGGVASAQHILVADSTTALGLELSPVGNKYIPEDASGLIGHTNHFIENRYVEEPPWLSGSPIRLKRLDDLTTELISSGVHGDAVSPALLREQIFSDTYNAPQAIACQEDESRDVSTRSSSLFNIIMNLDPRNLGAEVVWGRPGSGEEGPVLKMPW</sequence>
<evidence type="ECO:0000256" key="1">
    <source>
        <dbReference type="ARBA" id="ARBA00000448"/>
    </source>
</evidence>
<dbReference type="Gene3D" id="3.60.60.10">
    <property type="entry name" value="Penicillin V Acylase, Chain A"/>
    <property type="match status" value="1"/>
</dbReference>
<dbReference type="Pfam" id="PF00232">
    <property type="entry name" value="Glyco_hydro_1"/>
    <property type="match status" value="1"/>
</dbReference>
<evidence type="ECO:0000256" key="7">
    <source>
        <dbReference type="SAM" id="MobiDB-lite"/>
    </source>
</evidence>
<keyword evidence="10" id="KW-1185">Reference proteome</keyword>
<feature type="region of interest" description="Disordered" evidence="7">
    <location>
        <begin position="334"/>
        <end position="357"/>
    </location>
</feature>
<keyword evidence="4" id="KW-0378">Hydrolase</keyword>
<dbReference type="OrthoDB" id="65569at2759"/>
<dbReference type="PANTHER" id="PTHR10353">
    <property type="entry name" value="GLYCOSYL HYDROLASE"/>
    <property type="match status" value="1"/>
</dbReference>
<dbReference type="GeneID" id="81433393"/>
<evidence type="ECO:0000256" key="3">
    <source>
        <dbReference type="ARBA" id="ARBA00012744"/>
    </source>
</evidence>
<comment type="caution">
    <text evidence="9">The sequence shown here is derived from an EMBL/GenBank/DDBJ whole genome shotgun (WGS) entry which is preliminary data.</text>
</comment>
<dbReference type="GO" id="GO:0080079">
    <property type="term" value="F:cellobiose glucosidase activity"/>
    <property type="evidence" value="ECO:0007669"/>
    <property type="project" value="UniProtKB-ARBA"/>
</dbReference>
<dbReference type="InterPro" id="IPR005079">
    <property type="entry name" value="Peptidase_C45_hydrolase"/>
</dbReference>
<feature type="domain" description="Peptidase C45 hydrolase" evidence="8">
    <location>
        <begin position="583"/>
        <end position="761"/>
    </location>
</feature>
<dbReference type="PANTHER" id="PTHR10353:SF134">
    <property type="entry name" value="PUTATIVE (AFU_ORTHOLOGUE AFUA_3G12600)-RELATED"/>
    <property type="match status" value="1"/>
</dbReference>
<dbReference type="InterPro" id="IPR017853">
    <property type="entry name" value="GH"/>
</dbReference>
<dbReference type="Gene3D" id="3.20.20.80">
    <property type="entry name" value="Glycosidases"/>
    <property type="match status" value="1"/>
</dbReference>
<dbReference type="NCBIfam" id="NF040521">
    <property type="entry name" value="C45_proenzyme"/>
    <property type="match status" value="1"/>
</dbReference>